<name>A0A4Z0Y985_9FIRM</name>
<feature type="transmembrane region" description="Helical" evidence="1">
    <location>
        <begin position="7"/>
        <end position="27"/>
    </location>
</feature>
<evidence type="ECO:0000256" key="1">
    <source>
        <dbReference type="SAM" id="Phobius"/>
    </source>
</evidence>
<keyword evidence="3" id="KW-1185">Reference proteome</keyword>
<dbReference type="OrthoDB" id="2973754at2"/>
<dbReference type="EMBL" id="SRMQ01000010">
    <property type="protein sequence ID" value="TGJ75841.1"/>
    <property type="molecule type" value="Genomic_DNA"/>
</dbReference>
<comment type="caution">
    <text evidence="2">The sequence shown here is derived from an EMBL/GenBank/DDBJ whole genome shotgun (WGS) entry which is preliminary data.</text>
</comment>
<keyword evidence="1" id="KW-0472">Membrane</keyword>
<dbReference type="Proteomes" id="UP000297714">
    <property type="component" value="Unassembled WGS sequence"/>
</dbReference>
<keyword evidence="1" id="KW-1133">Transmembrane helix</keyword>
<evidence type="ECO:0000313" key="3">
    <source>
        <dbReference type="Proteomes" id="UP000297714"/>
    </source>
</evidence>
<proteinExistence type="predicted"/>
<reference evidence="2 3" key="1">
    <citation type="submission" date="2019-04" db="EMBL/GenBank/DDBJ databases">
        <authorList>
            <person name="Poehlein A."/>
            <person name="Bengelsdorf F.R."/>
            <person name="Duerre P."/>
            <person name="Daniel R."/>
        </authorList>
    </citation>
    <scope>NUCLEOTIDE SEQUENCE [LARGE SCALE GENOMIC DNA]</scope>
    <source>
        <strain evidence="2 3">BS-1</strain>
    </source>
</reference>
<dbReference type="RefSeq" id="WP_135660452.1">
    <property type="nucleotide sequence ID" value="NZ_SRMQ01000010.1"/>
</dbReference>
<protein>
    <submittedName>
        <fullName evidence="2">Uncharacterized protein</fullName>
    </submittedName>
</protein>
<organism evidence="2 3">
    <name type="scientific">Caproiciproducens galactitolivorans</name>
    <dbReference type="NCBI Taxonomy" id="642589"/>
    <lineage>
        <taxon>Bacteria</taxon>
        <taxon>Bacillati</taxon>
        <taxon>Bacillota</taxon>
        <taxon>Clostridia</taxon>
        <taxon>Eubacteriales</taxon>
        <taxon>Acutalibacteraceae</taxon>
        <taxon>Caproiciproducens</taxon>
    </lineage>
</organism>
<gene>
    <name evidence="2" type="ORF">CAGA_20480</name>
</gene>
<accession>A0A4Z0Y985</accession>
<feature type="transmembrane region" description="Helical" evidence="1">
    <location>
        <begin position="47"/>
        <end position="69"/>
    </location>
</feature>
<evidence type="ECO:0000313" key="2">
    <source>
        <dbReference type="EMBL" id="TGJ75841.1"/>
    </source>
</evidence>
<sequence length="70" mass="8148">MNTKTSRAVILITGLIIGIFIVFLPYILTRSWFQNDDFLAELYITDYILKTLSPAMGLFVIYDAVKFYFK</sequence>
<dbReference type="AlphaFoldDB" id="A0A4Z0Y985"/>
<keyword evidence="1" id="KW-0812">Transmembrane</keyword>